<name>A0AC34RIB0_9BILA</name>
<evidence type="ECO:0000313" key="2">
    <source>
        <dbReference type="WBParaSite" id="JU765_v2.g7165.t1"/>
    </source>
</evidence>
<dbReference type="Proteomes" id="UP000887576">
    <property type="component" value="Unplaced"/>
</dbReference>
<dbReference type="WBParaSite" id="JU765_v2.g7165.t1">
    <property type="protein sequence ID" value="JU765_v2.g7165.t1"/>
    <property type="gene ID" value="JU765_v2.g7165"/>
</dbReference>
<protein>
    <submittedName>
        <fullName evidence="2">Tryptophan--tRNA ligase</fullName>
    </submittedName>
</protein>
<sequence length="344" mass="38770">MHSVKFPKIVHKQLYFSGIQPTGVPHIGNYFGFVKNWIKIQNDAPNVTKLLSVVDLHAITTSIPKPSQLNANIVNMTAGLLACGVDPKKTILFQQSRIPEHGQLCWILGSFQTLTQLQRLPQFKDKSKRYGKGQVPLGLVSYPVLQSADVLLYKGTHVPVGEDQSQHMNLMADLAEHFNLEYKTDYFPIPQMTHSPYPRIKSLRDPSQKMSKSNPSEFSRIDLSDDADALHSKIKRALTDSNSKLSFDWEQRPGVSNLISIYGAFTGQTPDEIVLENQNLDTLAFKEKLIQIAETELGPIRKKYNELLANKAEIWEVLNNGSEQAREIAVRNLDEVCKIVGFRC</sequence>
<organism evidence="1 2">
    <name type="scientific">Panagrolaimus sp. JU765</name>
    <dbReference type="NCBI Taxonomy" id="591449"/>
    <lineage>
        <taxon>Eukaryota</taxon>
        <taxon>Metazoa</taxon>
        <taxon>Ecdysozoa</taxon>
        <taxon>Nematoda</taxon>
        <taxon>Chromadorea</taxon>
        <taxon>Rhabditida</taxon>
        <taxon>Tylenchina</taxon>
        <taxon>Panagrolaimomorpha</taxon>
        <taxon>Panagrolaimoidea</taxon>
        <taxon>Panagrolaimidae</taxon>
        <taxon>Panagrolaimus</taxon>
    </lineage>
</organism>
<reference evidence="2" key="1">
    <citation type="submission" date="2022-11" db="UniProtKB">
        <authorList>
            <consortium name="WormBaseParasite"/>
        </authorList>
    </citation>
    <scope>IDENTIFICATION</scope>
</reference>
<evidence type="ECO:0000313" key="1">
    <source>
        <dbReference type="Proteomes" id="UP000887576"/>
    </source>
</evidence>
<accession>A0AC34RIB0</accession>
<proteinExistence type="predicted"/>